<dbReference type="Pfam" id="PF13953">
    <property type="entry name" value="PapC_C"/>
    <property type="match status" value="1"/>
</dbReference>
<dbReference type="InterPro" id="IPR025949">
    <property type="entry name" value="PapC-like_C"/>
</dbReference>
<reference evidence="4 5" key="1">
    <citation type="submission" date="2024-09" db="EMBL/GenBank/DDBJ databases">
        <authorList>
            <person name="Sun Q."/>
            <person name="Mori K."/>
        </authorList>
    </citation>
    <scope>NUCLEOTIDE SEQUENCE [LARGE SCALE GENOMIC DNA]</scope>
    <source>
        <strain evidence="4 5">NCAIM B.02336</strain>
    </source>
</reference>
<keyword evidence="2" id="KW-0732">Signal</keyword>
<feature type="signal peptide" evidence="2">
    <location>
        <begin position="1"/>
        <end position="31"/>
    </location>
</feature>
<feature type="region of interest" description="Disordered" evidence="1">
    <location>
        <begin position="547"/>
        <end position="587"/>
    </location>
</feature>
<gene>
    <name evidence="4" type="ORF">ACFFGG_13070</name>
</gene>
<feature type="chain" id="PRO_5045690948" evidence="2">
    <location>
        <begin position="32"/>
        <end position="800"/>
    </location>
</feature>
<dbReference type="Gene3D" id="2.60.40.2070">
    <property type="match status" value="1"/>
</dbReference>
<dbReference type="Gene3D" id="2.60.40.3110">
    <property type="match status" value="1"/>
</dbReference>
<evidence type="ECO:0000313" key="4">
    <source>
        <dbReference type="EMBL" id="MFC0593481.1"/>
    </source>
</evidence>
<evidence type="ECO:0000313" key="5">
    <source>
        <dbReference type="Proteomes" id="UP001589834"/>
    </source>
</evidence>
<sequence length="800" mass="83514">MARPSKAFRWPRALAEALLLAPALLAGPVHAADASASAAGAVLGAAEPSLAGGKGQDVYLDVTLNGAARGLVHFGDRAGQLWASAASLRALGFVLPAGGADPVALHDLAGLQQQYERALQRVTLTAPLTLLKLPETTLTVPGIEAQPVSAAPGLLLNYDLYGTRSTGAGGAGALNAFTELRAFGRWGVVSSTQLARSNHGGVDTQQQPRTVRLDTGWSQSWPDRLLTVRVGDTLTQALPWTRATRIGGIQIGSNFALQPYLSTTPVPSLLGSATLPSQLDLYVNGMRQYNGQVPAGPFQLNTLPSISGAGNAQVVLTDAFGRSTTLNFSLYGTQQLLKPGLTSWSVELGRVRQNYGLVSNDYGHDPMLSGSWRRGWSDTLTVAAHAEATRGLANVGAGAAGLLGNAGVLNGALAASSGTDRHGTQLNLGYNWNNERFNVGLTGTRTQGQYRDVAALSGALLARASGSATVGYNAGEVGSFSLSYLYQNYPGQAASRYVSAGWFKSLGRQATLSLTANRDLTDRKLYSVFLNLSWALDARTSASTGLQRDNAGTQLTASASRSTPSDGGWGWNTQLRQGGGQHGAQGEVNYQGPYGRYAAGANVVNGASTVYGDANGALVFMGGHLFAARQIYDAFALVSTDGVPGVPVRLENRPIGSTDASGHLLVTPLNAYQNNKLGINPMDLPADLRIDRVDAIATPPDRAGALVEFGITPVRAALVTLVDAAGQPLPLGSRVTVNGQAGNAVVGFDGETYLDTLDEHNQLTVQTPAGRCGAPLDYRKDTGGAIPRIGPLRCTPETRP</sequence>
<protein>
    <submittedName>
        <fullName evidence="4">Fimbria/pilus outer membrane usher protein</fullName>
    </submittedName>
</protein>
<name>A0ABV6PUG0_9BURK</name>
<dbReference type="Proteomes" id="UP001589834">
    <property type="component" value="Unassembled WGS sequence"/>
</dbReference>
<evidence type="ECO:0000259" key="3">
    <source>
        <dbReference type="Pfam" id="PF13953"/>
    </source>
</evidence>
<accession>A0ABV6PUG0</accession>
<comment type="caution">
    <text evidence="4">The sequence shown here is derived from an EMBL/GenBank/DDBJ whole genome shotgun (WGS) entry which is preliminary data.</text>
</comment>
<dbReference type="Gene3D" id="2.60.40.2610">
    <property type="entry name" value="Outer membrane usher protein FimD, plug domain"/>
    <property type="match status" value="1"/>
</dbReference>
<feature type="domain" description="PapC-like C-terminal" evidence="3">
    <location>
        <begin position="718"/>
        <end position="777"/>
    </location>
</feature>
<dbReference type="InterPro" id="IPR000015">
    <property type="entry name" value="Fimb_usher"/>
</dbReference>
<dbReference type="InterPro" id="IPR042186">
    <property type="entry name" value="FimD_plug_dom"/>
</dbReference>
<dbReference type="PANTHER" id="PTHR30451">
    <property type="entry name" value="OUTER MEMBRANE USHER PROTEIN"/>
    <property type="match status" value="1"/>
</dbReference>
<dbReference type="PANTHER" id="PTHR30451:SF5">
    <property type="entry name" value="SLR0019 PROTEIN"/>
    <property type="match status" value="1"/>
</dbReference>
<evidence type="ECO:0000256" key="1">
    <source>
        <dbReference type="SAM" id="MobiDB-lite"/>
    </source>
</evidence>
<dbReference type="Pfam" id="PF00577">
    <property type="entry name" value="Usher"/>
    <property type="match status" value="1"/>
</dbReference>
<dbReference type="EMBL" id="JBHLTN010000026">
    <property type="protein sequence ID" value="MFC0593481.1"/>
    <property type="molecule type" value="Genomic_DNA"/>
</dbReference>
<proteinExistence type="predicted"/>
<dbReference type="RefSeq" id="WP_377483682.1">
    <property type="nucleotide sequence ID" value="NZ_JBHLTN010000026.1"/>
</dbReference>
<keyword evidence="5" id="KW-1185">Reference proteome</keyword>
<feature type="compositionally biased region" description="Polar residues" evidence="1">
    <location>
        <begin position="547"/>
        <end position="576"/>
    </location>
</feature>
<dbReference type="InterPro" id="IPR043142">
    <property type="entry name" value="PapC-like_C_sf"/>
</dbReference>
<organism evidence="4 5">
    <name type="scientific">Ottowia pentelensis</name>
    <dbReference type="NCBI Taxonomy" id="511108"/>
    <lineage>
        <taxon>Bacteria</taxon>
        <taxon>Pseudomonadati</taxon>
        <taxon>Pseudomonadota</taxon>
        <taxon>Betaproteobacteria</taxon>
        <taxon>Burkholderiales</taxon>
        <taxon>Comamonadaceae</taxon>
        <taxon>Ottowia</taxon>
    </lineage>
</organism>
<evidence type="ECO:0000256" key="2">
    <source>
        <dbReference type="SAM" id="SignalP"/>
    </source>
</evidence>